<keyword evidence="3 8" id="KW-0813">Transport</keyword>
<evidence type="ECO:0000313" key="10">
    <source>
        <dbReference type="EMBL" id="ANB62421.1"/>
    </source>
</evidence>
<evidence type="ECO:0000256" key="1">
    <source>
        <dbReference type="ARBA" id="ARBA00004141"/>
    </source>
</evidence>
<keyword evidence="7 8" id="KW-0472">Membrane</keyword>
<keyword evidence="5 8" id="KW-1133">Transmembrane helix</keyword>
<feature type="transmembrane region" description="Helical" evidence="8">
    <location>
        <begin position="475"/>
        <end position="492"/>
    </location>
</feature>
<dbReference type="PROSITE" id="PS50850">
    <property type="entry name" value="MFS"/>
    <property type="match status" value="1"/>
</dbReference>
<proteinExistence type="inferred from homology"/>
<dbReference type="GO" id="GO:0005886">
    <property type="term" value="C:plasma membrane"/>
    <property type="evidence" value="ECO:0007669"/>
    <property type="project" value="UniProtKB-SubCell"/>
</dbReference>
<dbReference type="PANTHER" id="PTHR23515">
    <property type="entry name" value="HIGH-AFFINITY NITRATE TRANSPORTER 2.3"/>
    <property type="match status" value="1"/>
</dbReference>
<dbReference type="InterPro" id="IPR020846">
    <property type="entry name" value="MFS_dom"/>
</dbReference>
<organism evidence="10">
    <name type="scientific">Pseudogymnoascus pannorum</name>
    <dbReference type="NCBI Taxonomy" id="79858"/>
    <lineage>
        <taxon>Eukaryota</taxon>
        <taxon>Fungi</taxon>
        <taxon>Dikarya</taxon>
        <taxon>Ascomycota</taxon>
        <taxon>Pezizomycotina</taxon>
        <taxon>Leotiomycetes</taxon>
        <taxon>Thelebolales</taxon>
        <taxon>Thelebolaceae</taxon>
        <taxon>Pseudogymnoascus</taxon>
    </lineage>
</organism>
<dbReference type="InterPro" id="IPR004737">
    <property type="entry name" value="NO3_transporter_NarK/NarU-like"/>
</dbReference>
<sequence length="500" mass="53953">MAPNIFQLLVAAPEVNPVNQKAKSIPVLNPIDPYGRTFFFSWLGFMVAFLSWYSFPPLLTVTIQEDLQLSQTDIANSNIIALLATLLIRLVSGPLCDRFGPRLVFVGILLVGSIPTAMAGLVTSAKGLIALRFFVGILGGCFVPCQVWTTGHFDKNVVGTANALAAGWGTAGAGVTNFVMPAVFDSLVRNSGLVPHKAWRVAYIVPVIIIIAVALAMLFLCQDTPTGKWSERSISGVQKRTGREIQPAETPNSISVLTEHIYIQGEKQGPLSSDVESQTGGQTYNLDLTQSEYIVAPTFKEILHIMSSPANLSLVGLYSCSFGAELSFNSILVSYYSRNFPNLDQTECGQWAAMFGLLNIVSRPLGGILSDAIYRQWQSTWAKKIWLLFLGVSAGAFSLAIGLSNPKTELTMFGLFAGMALFTQAANGATFSIVPHVYPSANGIVSGAVGAAGNFGGIIFSVIFRYNGTQYERSIWIIGVICITVNMLVCWIRPVPKNGN</sequence>
<feature type="transmembrane region" description="Helical" evidence="8">
    <location>
        <begin position="129"/>
        <end position="149"/>
    </location>
</feature>
<feature type="transmembrane region" description="Helical" evidence="8">
    <location>
        <begin position="38"/>
        <end position="55"/>
    </location>
</feature>
<evidence type="ECO:0000256" key="6">
    <source>
        <dbReference type="ARBA" id="ARBA00023063"/>
    </source>
</evidence>
<dbReference type="FunFam" id="1.20.1250.20:FF:000382">
    <property type="entry name" value="Nitrate transporter CrnA"/>
    <property type="match status" value="1"/>
</dbReference>
<feature type="transmembrane region" description="Helical" evidence="8">
    <location>
        <begin position="385"/>
        <end position="404"/>
    </location>
</feature>
<dbReference type="EMBL" id="KU061253">
    <property type="protein sequence ID" value="ANB62421.1"/>
    <property type="molecule type" value="Genomic_DNA"/>
</dbReference>
<evidence type="ECO:0000256" key="7">
    <source>
        <dbReference type="ARBA" id="ARBA00023136"/>
    </source>
</evidence>
<evidence type="ECO:0000259" key="9">
    <source>
        <dbReference type="PROSITE" id="PS50850"/>
    </source>
</evidence>
<feature type="transmembrane region" description="Helical" evidence="8">
    <location>
        <begin position="200"/>
        <end position="221"/>
    </location>
</feature>
<feature type="transmembrane region" description="Helical" evidence="8">
    <location>
        <begin position="441"/>
        <end position="463"/>
    </location>
</feature>
<feature type="domain" description="Major facilitator superfamily (MFS) profile" evidence="9">
    <location>
        <begin position="37"/>
        <end position="497"/>
    </location>
</feature>
<dbReference type="GO" id="GO:0015113">
    <property type="term" value="F:nitrite transmembrane transporter activity"/>
    <property type="evidence" value="ECO:0007669"/>
    <property type="project" value="InterPro"/>
</dbReference>
<dbReference type="SUPFAM" id="SSF103473">
    <property type="entry name" value="MFS general substrate transporter"/>
    <property type="match status" value="1"/>
</dbReference>
<dbReference type="InterPro" id="IPR011701">
    <property type="entry name" value="MFS"/>
</dbReference>
<feature type="transmembrane region" description="Helical" evidence="8">
    <location>
        <begin position="75"/>
        <end position="91"/>
    </location>
</feature>
<feature type="transmembrane region" description="Helical" evidence="8">
    <location>
        <begin position="161"/>
        <end position="180"/>
    </location>
</feature>
<keyword evidence="4 8" id="KW-0812">Transmembrane</keyword>
<evidence type="ECO:0000256" key="2">
    <source>
        <dbReference type="ARBA" id="ARBA00008432"/>
    </source>
</evidence>
<keyword evidence="8" id="KW-1003">Cell membrane</keyword>
<feature type="transmembrane region" description="Helical" evidence="8">
    <location>
        <begin position="410"/>
        <end position="434"/>
    </location>
</feature>
<name>A0A160F7S8_9PEZI</name>
<keyword evidence="6 8" id="KW-0534">Nitrate assimilation</keyword>
<accession>A0A160F7S8</accession>
<dbReference type="Pfam" id="PF07690">
    <property type="entry name" value="MFS_1"/>
    <property type="match status" value="1"/>
</dbReference>
<dbReference type="InterPro" id="IPR044772">
    <property type="entry name" value="NO3_transporter"/>
</dbReference>
<feature type="transmembrane region" description="Helical" evidence="8">
    <location>
        <begin position="103"/>
        <end position="123"/>
    </location>
</feature>
<dbReference type="InterPro" id="IPR036259">
    <property type="entry name" value="MFS_trans_sf"/>
</dbReference>
<comment type="subcellular location">
    <subcellularLocation>
        <location evidence="8">Cell membrane</location>
        <topology evidence="8">Multi-pass membrane protein</topology>
    </subcellularLocation>
    <subcellularLocation>
        <location evidence="1">Membrane</location>
        <topology evidence="1">Multi-pass membrane protein</topology>
    </subcellularLocation>
</comment>
<dbReference type="GO" id="GO:0015112">
    <property type="term" value="F:nitrate transmembrane transporter activity"/>
    <property type="evidence" value="ECO:0007669"/>
    <property type="project" value="UniProtKB-UniRule"/>
</dbReference>
<dbReference type="GO" id="GO:0042128">
    <property type="term" value="P:nitrate assimilation"/>
    <property type="evidence" value="ECO:0007669"/>
    <property type="project" value="UniProtKB-UniRule"/>
</dbReference>
<dbReference type="Gene3D" id="1.20.1250.20">
    <property type="entry name" value="MFS general substrate transporter like domains"/>
    <property type="match status" value="2"/>
</dbReference>
<reference evidence="10" key="1">
    <citation type="submission" date="2015-11" db="EMBL/GenBank/DDBJ databases">
        <title>Recent nitrate transporter evolution in the White-nose Syndrome fungus.</title>
        <authorList>
            <person name="Reynolds H."/>
            <person name="Slot J."/>
        </authorList>
    </citation>
    <scope>NUCLEOTIDE SEQUENCE</scope>
    <source>
        <strain evidence="10">ATCC 16222</strain>
    </source>
</reference>
<dbReference type="AlphaFoldDB" id="A0A160F7S8"/>
<evidence type="ECO:0000256" key="4">
    <source>
        <dbReference type="ARBA" id="ARBA00022692"/>
    </source>
</evidence>
<comment type="similarity">
    <text evidence="2 8">Belongs to the major facilitator superfamily. Nitrate/nitrite porter (TC 2.A.1.8) family.</text>
</comment>
<evidence type="ECO:0000256" key="8">
    <source>
        <dbReference type="RuleBase" id="RU366033"/>
    </source>
</evidence>
<protein>
    <recommendedName>
        <fullName evidence="8">Nitrate/nitrite transporter</fullName>
    </recommendedName>
</protein>
<dbReference type="NCBIfam" id="TIGR00886">
    <property type="entry name" value="2A0108"/>
    <property type="match status" value="1"/>
</dbReference>
<dbReference type="CDD" id="cd17341">
    <property type="entry name" value="MFS_NRT2_like"/>
    <property type="match status" value="1"/>
</dbReference>
<evidence type="ECO:0000256" key="5">
    <source>
        <dbReference type="ARBA" id="ARBA00022989"/>
    </source>
</evidence>
<gene>
    <name evidence="10" type="primary">NRT2u</name>
</gene>
<evidence type="ECO:0000256" key="3">
    <source>
        <dbReference type="ARBA" id="ARBA00022448"/>
    </source>
</evidence>